<gene>
    <name evidence="5" type="primary">LOC104607564</name>
</gene>
<dbReference type="GO" id="GO:0045931">
    <property type="term" value="P:positive regulation of mitotic cell cycle"/>
    <property type="evidence" value="ECO:0000318"/>
    <property type="project" value="GO_Central"/>
</dbReference>
<dbReference type="KEGG" id="nnu:104607564"/>
<dbReference type="OMA" id="GACENAR"/>
<dbReference type="GO" id="GO:0006511">
    <property type="term" value="P:ubiquitin-dependent protein catabolic process"/>
    <property type="evidence" value="ECO:0000318"/>
    <property type="project" value="GO_Central"/>
</dbReference>
<dbReference type="Gene3D" id="3.30.40.10">
    <property type="entry name" value="Zinc/RING finger domain, C3HC4 (zinc finger)"/>
    <property type="match status" value="1"/>
</dbReference>
<dbReference type="GO" id="GO:0061630">
    <property type="term" value="F:ubiquitin protein ligase activity"/>
    <property type="evidence" value="ECO:0000318"/>
    <property type="project" value="GO_Central"/>
</dbReference>
<dbReference type="Pfam" id="PF16041">
    <property type="entry name" value="APD1-4_M"/>
    <property type="match status" value="1"/>
</dbReference>
<protein>
    <submittedName>
        <fullName evidence="5">Uncharacterized protein LOC104607564</fullName>
    </submittedName>
</protein>
<dbReference type="Pfam" id="PF16040">
    <property type="entry name" value="APD1-4_N"/>
    <property type="match status" value="1"/>
</dbReference>
<keyword evidence="1" id="KW-0479">Metal-binding</keyword>
<dbReference type="PANTHER" id="PTHR46858:SF6">
    <property type="entry name" value="LIGASE, PUTATIVE-RELATED"/>
    <property type="match status" value="1"/>
</dbReference>
<dbReference type="RefSeq" id="XP_010271532.1">
    <property type="nucleotide sequence ID" value="XM_010273230.1"/>
</dbReference>
<organism evidence="4 5">
    <name type="scientific">Nelumbo nucifera</name>
    <name type="common">Sacred lotus</name>
    <dbReference type="NCBI Taxonomy" id="4432"/>
    <lineage>
        <taxon>Eukaryota</taxon>
        <taxon>Viridiplantae</taxon>
        <taxon>Streptophyta</taxon>
        <taxon>Embryophyta</taxon>
        <taxon>Tracheophyta</taxon>
        <taxon>Spermatophyta</taxon>
        <taxon>Magnoliopsida</taxon>
        <taxon>Proteales</taxon>
        <taxon>Nelumbonaceae</taxon>
        <taxon>Nelumbo</taxon>
    </lineage>
</organism>
<dbReference type="SMART" id="SM00184">
    <property type="entry name" value="RING"/>
    <property type="match status" value="1"/>
</dbReference>
<name>A0A1U8ATZ9_NELNU</name>
<proteinExistence type="predicted"/>
<dbReference type="GeneID" id="104607564"/>
<dbReference type="AlphaFoldDB" id="A0A1U8ATZ9"/>
<keyword evidence="4" id="KW-1185">Reference proteome</keyword>
<evidence type="ECO:0000256" key="2">
    <source>
        <dbReference type="ARBA" id="ARBA00022771"/>
    </source>
</evidence>
<sequence length="391" mass="44328">MSRPAFPSPSYSYSGHESYSRWIVPVTLWLCVSLSLRYGYYGNSHLTLGPNSSRLLKASSIFVDEIQIRDDVKKGVFLYGFREKPELSLETNWNVSNYVIIGSYRKQEFALWLNEGSRISLRWEVQSSNFSDSDLIILVIKGERSFKTLVPYSTNSSHSLVLSSPTKGKGEVGFIIEEADSYYVEVVNTSPKSITMALSINVWSKMYDTSKAASNCSTINGSCQLKLLFPRTHFVVLTTPNHGVLDEWYIELSFIARLIAYIAILGFIVVIISLILKYLGACEGQTMVERETEEVTENETSPLLPEKRIQFSYGTGEEEEDPESRMCGSSEDLYDGKICVICYDEQRNCFFVPCGHCATCYTCAQRIVDEENKVCPICRRLIHKVRRLFSA</sequence>
<keyword evidence="3" id="KW-0862">Zinc</keyword>
<accession>A0A1U8ATZ9</accession>
<evidence type="ECO:0000256" key="1">
    <source>
        <dbReference type="ARBA" id="ARBA00022723"/>
    </source>
</evidence>
<reference evidence="5" key="1">
    <citation type="submission" date="2025-08" db="UniProtKB">
        <authorList>
            <consortium name="RefSeq"/>
        </authorList>
    </citation>
    <scope>IDENTIFICATION</scope>
</reference>
<dbReference type="GO" id="GO:0043066">
    <property type="term" value="P:negative regulation of apoptotic process"/>
    <property type="evidence" value="ECO:0000318"/>
    <property type="project" value="GO_Central"/>
</dbReference>
<dbReference type="InterPro" id="IPR001841">
    <property type="entry name" value="Znf_RING"/>
</dbReference>
<dbReference type="PROSITE" id="PS50089">
    <property type="entry name" value="ZF_RING_2"/>
    <property type="match status" value="1"/>
</dbReference>
<dbReference type="InterPro" id="IPR032008">
    <property type="entry name" value="APD1-4_N"/>
</dbReference>
<dbReference type="OrthoDB" id="3045089at2759"/>
<dbReference type="PANTHER" id="PTHR46858">
    <property type="entry name" value="OS05G0521000 PROTEIN"/>
    <property type="match status" value="1"/>
</dbReference>
<keyword evidence="2" id="KW-0863">Zinc-finger</keyword>
<evidence type="ECO:0000256" key="3">
    <source>
        <dbReference type="ARBA" id="ARBA00022833"/>
    </source>
</evidence>
<dbReference type="SUPFAM" id="SSF57850">
    <property type="entry name" value="RING/U-box"/>
    <property type="match status" value="1"/>
</dbReference>
<dbReference type="Proteomes" id="UP000189703">
    <property type="component" value="Unplaced"/>
</dbReference>
<dbReference type="eggNOG" id="KOG4275">
    <property type="taxonomic scope" value="Eukaryota"/>
</dbReference>
<evidence type="ECO:0000313" key="4">
    <source>
        <dbReference type="Proteomes" id="UP000189703"/>
    </source>
</evidence>
<dbReference type="Pfam" id="PF13920">
    <property type="entry name" value="zf-C3HC4_3"/>
    <property type="match status" value="1"/>
</dbReference>
<dbReference type="InterPro" id="IPR013083">
    <property type="entry name" value="Znf_RING/FYVE/PHD"/>
</dbReference>
<evidence type="ECO:0000313" key="5">
    <source>
        <dbReference type="RefSeq" id="XP_010271532.1"/>
    </source>
</evidence>
<dbReference type="GO" id="GO:0008270">
    <property type="term" value="F:zinc ion binding"/>
    <property type="evidence" value="ECO:0007669"/>
    <property type="project" value="UniProtKB-KW"/>
</dbReference>
<dbReference type="InterPro" id="IPR032010">
    <property type="entry name" value="APD1-4_M"/>
</dbReference>